<reference evidence="5 6" key="1">
    <citation type="submission" date="2016-10" db="EMBL/GenBank/DDBJ databases">
        <authorList>
            <person name="de Groot N.N."/>
        </authorList>
    </citation>
    <scope>NUCLEOTIDE SEQUENCE [LARGE SCALE GENOMIC DNA]</scope>
    <source>
        <strain evidence="5 6">DSM 16077</strain>
    </source>
</reference>
<keyword evidence="3 5" id="KW-0808">Transferase</keyword>
<dbReference type="Proteomes" id="UP000199759">
    <property type="component" value="Unassembled WGS sequence"/>
</dbReference>
<protein>
    <submittedName>
        <fullName evidence="5">Glycosyltransferase, catalytic subunit of cellulose synthase and poly-beta-1,6-N-acetylglucosamine synthase</fullName>
    </submittedName>
</protein>
<feature type="transmembrane region" description="Helical" evidence="4">
    <location>
        <begin position="388"/>
        <end position="409"/>
    </location>
</feature>
<dbReference type="STRING" id="144026.SAMN04488568_101215"/>
<comment type="similarity">
    <text evidence="1">Belongs to the glycosyltransferase 2 family.</text>
</comment>
<keyword evidence="4" id="KW-0472">Membrane</keyword>
<dbReference type="RefSeq" id="WP_091765432.1">
    <property type="nucleotide sequence ID" value="NZ_FNHG01000001.1"/>
</dbReference>
<dbReference type="Gene3D" id="3.90.550.10">
    <property type="entry name" value="Spore Coat Polysaccharide Biosynthesis Protein SpsA, Chain A"/>
    <property type="match status" value="1"/>
</dbReference>
<keyword evidence="4" id="KW-1133">Transmembrane helix</keyword>
<dbReference type="InterPro" id="IPR029044">
    <property type="entry name" value="Nucleotide-diphossugar_trans"/>
</dbReference>
<dbReference type="PANTHER" id="PTHR43630:SF1">
    <property type="entry name" value="POLY-BETA-1,6-N-ACETYL-D-GLUCOSAMINE SYNTHASE"/>
    <property type="match status" value="1"/>
</dbReference>
<gene>
    <name evidence="5" type="ORF">SAMN04488568_101215</name>
</gene>
<dbReference type="Pfam" id="PF13641">
    <property type="entry name" value="Glyco_tranf_2_3"/>
    <property type="match status" value="1"/>
</dbReference>
<dbReference type="GO" id="GO:0016757">
    <property type="term" value="F:glycosyltransferase activity"/>
    <property type="evidence" value="ECO:0007669"/>
    <property type="project" value="UniProtKB-KW"/>
</dbReference>
<accession>A0A1G9LUC8</accession>
<evidence type="ECO:0000313" key="6">
    <source>
        <dbReference type="Proteomes" id="UP000199759"/>
    </source>
</evidence>
<keyword evidence="4" id="KW-0812">Transmembrane</keyword>
<keyword evidence="2" id="KW-0328">Glycosyltransferase</keyword>
<evidence type="ECO:0000256" key="2">
    <source>
        <dbReference type="ARBA" id="ARBA00022676"/>
    </source>
</evidence>
<dbReference type="CDD" id="cd06423">
    <property type="entry name" value="CESA_like"/>
    <property type="match status" value="1"/>
</dbReference>
<evidence type="ECO:0000256" key="4">
    <source>
        <dbReference type="SAM" id="Phobius"/>
    </source>
</evidence>
<feature type="transmembrane region" description="Helical" evidence="4">
    <location>
        <begin position="12"/>
        <end position="32"/>
    </location>
</feature>
<keyword evidence="6" id="KW-1185">Reference proteome</keyword>
<feature type="transmembrane region" description="Helical" evidence="4">
    <location>
        <begin position="357"/>
        <end position="382"/>
    </location>
</feature>
<dbReference type="SUPFAM" id="SSF53448">
    <property type="entry name" value="Nucleotide-diphospho-sugar transferases"/>
    <property type="match status" value="1"/>
</dbReference>
<evidence type="ECO:0000256" key="3">
    <source>
        <dbReference type="ARBA" id="ARBA00022679"/>
    </source>
</evidence>
<name>A0A1G9LUC8_9PROT</name>
<proteinExistence type="inferred from homology"/>
<organism evidence="5 6">
    <name type="scientific">Maricaulis salignorans</name>
    <dbReference type="NCBI Taxonomy" id="144026"/>
    <lineage>
        <taxon>Bacteria</taxon>
        <taxon>Pseudomonadati</taxon>
        <taxon>Pseudomonadota</taxon>
        <taxon>Alphaproteobacteria</taxon>
        <taxon>Maricaulales</taxon>
        <taxon>Maricaulaceae</taxon>
        <taxon>Maricaulis</taxon>
    </lineage>
</organism>
<evidence type="ECO:0000313" key="5">
    <source>
        <dbReference type="EMBL" id="SDL65569.1"/>
    </source>
</evidence>
<dbReference type="PANTHER" id="PTHR43630">
    <property type="entry name" value="POLY-BETA-1,6-N-ACETYL-D-GLUCOSAMINE SYNTHASE"/>
    <property type="match status" value="1"/>
</dbReference>
<dbReference type="AlphaFoldDB" id="A0A1G9LUC8"/>
<sequence>MIGLVEIPLLVLAWLVLLVGLIQNLIYASYLIPAWRELRDRANAHDDEATWQALRRGDQPPITLIVPAYNEDKSIVANAHSLLSLRYSGFQVIIVNDGSTDETMTRLADALELVEIPRAPIPGLVHAEIRAIHRSAIYPNLCVVDKENGGKADAINAGLACTRTELFCVIDADSILQPEALVRAVQPFQDPSENVVAVGGTVGVANGCLVKHGQIDQYDLPQEFIARVQAVEYTRAFLLARLALSRTNTLTLVSGAFGVFSTRVVIGIGGFDVTTVGEDMELIMRLHHRLRQDGIPYSMRYLPEPVCWTEVPSTLRGLSRQRIRWQRGAMESLSRHRGMILNPRYGRIGLVALPSMIVIDVLGPVVEVLGYFLVPALALWGILDLDFLLAYLALTFGFGIFLSTASIVLEQGSIERPTTARQLLSLAWTAVLENFGYRQLNNFWRLTGLIKHFSSTPAQWGDVGRTGFREEDAS</sequence>
<evidence type="ECO:0000256" key="1">
    <source>
        <dbReference type="ARBA" id="ARBA00006739"/>
    </source>
</evidence>
<dbReference type="EMBL" id="FNHG01000001">
    <property type="protein sequence ID" value="SDL65569.1"/>
    <property type="molecule type" value="Genomic_DNA"/>
</dbReference>
<dbReference type="OrthoDB" id="276604at2"/>